<proteinExistence type="predicted"/>
<evidence type="ECO:0000256" key="1">
    <source>
        <dbReference type="SAM" id="MobiDB-lite"/>
    </source>
</evidence>
<dbReference type="Proteomes" id="UP000548326">
    <property type="component" value="Unassembled WGS sequence"/>
</dbReference>
<evidence type="ECO:0000313" key="2">
    <source>
        <dbReference type="EMBL" id="MBB6128339.1"/>
    </source>
</evidence>
<protein>
    <submittedName>
        <fullName evidence="2">Uncharacterized protein</fullName>
    </submittedName>
</protein>
<dbReference type="EMBL" id="JACHCA010000006">
    <property type="protein sequence ID" value="MBB6128339.1"/>
    <property type="molecule type" value="Genomic_DNA"/>
</dbReference>
<dbReference type="AlphaFoldDB" id="A0A841JB04"/>
<name>A0A841JB04_9SPHI</name>
<organism evidence="2 3">
    <name type="scientific">Mucilaginibacter lappiensis</name>
    <dbReference type="NCBI Taxonomy" id="354630"/>
    <lineage>
        <taxon>Bacteria</taxon>
        <taxon>Pseudomonadati</taxon>
        <taxon>Bacteroidota</taxon>
        <taxon>Sphingobacteriia</taxon>
        <taxon>Sphingobacteriales</taxon>
        <taxon>Sphingobacteriaceae</taxon>
        <taxon>Mucilaginibacter</taxon>
    </lineage>
</organism>
<accession>A0A841JB04</accession>
<comment type="caution">
    <text evidence="2">The sequence shown here is derived from an EMBL/GenBank/DDBJ whole genome shotgun (WGS) entry which is preliminary data.</text>
</comment>
<feature type="region of interest" description="Disordered" evidence="1">
    <location>
        <begin position="1"/>
        <end position="30"/>
    </location>
</feature>
<gene>
    <name evidence="2" type="ORF">HDF22_002460</name>
</gene>
<sequence length="252" mass="29228">MAKANRIPVDNGAFSIKQSPKDSNSSHERLLPRDTSKVAKVYWSFGFKFFEQRDYFGFSTVGVSWFVSVMQRLKQASQMEYVGMTQVLEDGYRYHEISWDAKNIPLKRADFHWVNKNYLENEQEFPFCQFHISKGKGRVIGFWDENNVFQILLLDPLHNLQPSKFTSYELRECFPVKSEYDSLSHDIQKIIRDPCNIAGCKIFDKLSLLPSGMNNTNVIMGYLDDGFFSMYAEILKSKTMTEILEAGILSFV</sequence>
<reference evidence="2 3" key="1">
    <citation type="submission" date="2020-08" db="EMBL/GenBank/DDBJ databases">
        <title>Genomic Encyclopedia of Type Strains, Phase IV (KMG-V): Genome sequencing to study the core and pangenomes of soil and plant-associated prokaryotes.</title>
        <authorList>
            <person name="Whitman W."/>
        </authorList>
    </citation>
    <scope>NUCLEOTIDE SEQUENCE [LARGE SCALE GENOMIC DNA]</scope>
    <source>
        <strain evidence="2 3">MP601</strain>
    </source>
</reference>
<dbReference type="RefSeq" id="WP_183587738.1">
    <property type="nucleotide sequence ID" value="NZ_JACHCA010000006.1"/>
</dbReference>
<evidence type="ECO:0000313" key="3">
    <source>
        <dbReference type="Proteomes" id="UP000548326"/>
    </source>
</evidence>